<reference evidence="1 2" key="1">
    <citation type="submission" date="2023-09" db="EMBL/GenBank/DDBJ databases">
        <authorList>
            <person name="Rey-Velasco X."/>
        </authorList>
    </citation>
    <scope>NUCLEOTIDE SEQUENCE [LARGE SCALE GENOMIC DNA]</scope>
    <source>
        <strain evidence="1 2">F117</strain>
    </source>
</reference>
<gene>
    <name evidence="1" type="ORF">RM539_11395</name>
</gene>
<evidence type="ECO:0000313" key="1">
    <source>
        <dbReference type="EMBL" id="MDT0677186.1"/>
    </source>
</evidence>
<organism evidence="1 2">
    <name type="scientific">Autumnicola musiva</name>
    <dbReference type="NCBI Taxonomy" id="3075589"/>
    <lineage>
        <taxon>Bacteria</taxon>
        <taxon>Pseudomonadati</taxon>
        <taxon>Bacteroidota</taxon>
        <taxon>Flavobacteriia</taxon>
        <taxon>Flavobacteriales</taxon>
        <taxon>Flavobacteriaceae</taxon>
        <taxon>Autumnicola</taxon>
    </lineage>
</organism>
<accession>A0ABU3D6M4</accession>
<dbReference type="Proteomes" id="UP001262582">
    <property type="component" value="Unassembled WGS sequence"/>
</dbReference>
<sequence length="46" mass="5042">MKKVVTFGEMLRLSPPEHLRFSQTVSRFVTGIVIPVDGGFSSFSGV</sequence>
<protein>
    <submittedName>
        <fullName evidence="1">Uncharacterized protein</fullName>
    </submittedName>
</protein>
<name>A0ABU3D6M4_9FLAO</name>
<comment type="caution">
    <text evidence="1">The sequence shown here is derived from an EMBL/GenBank/DDBJ whole genome shotgun (WGS) entry which is preliminary data.</text>
</comment>
<dbReference type="RefSeq" id="WP_311503523.1">
    <property type="nucleotide sequence ID" value="NZ_JAVRHK010000007.1"/>
</dbReference>
<dbReference type="EMBL" id="JAVRHK010000007">
    <property type="protein sequence ID" value="MDT0677186.1"/>
    <property type="molecule type" value="Genomic_DNA"/>
</dbReference>
<proteinExistence type="predicted"/>
<keyword evidence="2" id="KW-1185">Reference proteome</keyword>
<evidence type="ECO:0000313" key="2">
    <source>
        <dbReference type="Proteomes" id="UP001262582"/>
    </source>
</evidence>